<dbReference type="InterPro" id="IPR030678">
    <property type="entry name" value="Peptide/Ni-bd"/>
</dbReference>
<evidence type="ECO:0000256" key="3">
    <source>
        <dbReference type="ARBA" id="ARBA00022729"/>
    </source>
</evidence>
<dbReference type="Gene3D" id="3.90.76.10">
    <property type="entry name" value="Dipeptide-binding Protein, Domain 1"/>
    <property type="match status" value="1"/>
</dbReference>
<evidence type="ECO:0000313" key="7">
    <source>
        <dbReference type="EMBL" id="KGP74641.1"/>
    </source>
</evidence>
<dbReference type="InterPro" id="IPR000914">
    <property type="entry name" value="SBP_5_dom"/>
</dbReference>
<evidence type="ECO:0000256" key="5">
    <source>
        <dbReference type="SAM" id="SignalP"/>
    </source>
</evidence>
<evidence type="ECO:0000259" key="6">
    <source>
        <dbReference type="Pfam" id="PF00496"/>
    </source>
</evidence>
<dbReference type="EMBL" id="AVBF01000001">
    <property type="protein sequence ID" value="KGP74641.1"/>
    <property type="molecule type" value="Genomic_DNA"/>
</dbReference>
<comment type="caution">
    <text evidence="7">The sequence shown here is derived from an EMBL/GenBank/DDBJ whole genome shotgun (WGS) entry which is preliminary data.</text>
</comment>
<evidence type="ECO:0000256" key="4">
    <source>
        <dbReference type="SAM" id="MobiDB-lite"/>
    </source>
</evidence>
<dbReference type="OrthoDB" id="9796817at2"/>
<evidence type="ECO:0000256" key="2">
    <source>
        <dbReference type="ARBA" id="ARBA00022448"/>
    </source>
</evidence>
<keyword evidence="2" id="KW-0813">Transport</keyword>
<keyword evidence="8" id="KW-1185">Reference proteome</keyword>
<organism evidence="7 8">
    <name type="scientific">Pontibacillus yanchengensis Y32</name>
    <dbReference type="NCBI Taxonomy" id="1385514"/>
    <lineage>
        <taxon>Bacteria</taxon>
        <taxon>Bacillati</taxon>
        <taxon>Bacillota</taxon>
        <taxon>Bacilli</taxon>
        <taxon>Bacillales</taxon>
        <taxon>Bacillaceae</taxon>
        <taxon>Pontibacillus</taxon>
    </lineage>
</organism>
<dbReference type="Gene3D" id="3.40.190.10">
    <property type="entry name" value="Periplasmic binding protein-like II"/>
    <property type="match status" value="1"/>
</dbReference>
<keyword evidence="3 5" id="KW-0732">Signal</keyword>
<comment type="similarity">
    <text evidence="1">Belongs to the bacterial solute-binding protein 5 family.</text>
</comment>
<dbReference type="Pfam" id="PF00496">
    <property type="entry name" value="SBP_bac_5"/>
    <property type="match status" value="1"/>
</dbReference>
<protein>
    <submittedName>
        <fullName evidence="7">ABC transporter substrate-binding protein</fullName>
    </submittedName>
</protein>
<dbReference type="Gene3D" id="3.10.105.10">
    <property type="entry name" value="Dipeptide-binding Protein, Domain 3"/>
    <property type="match status" value="1"/>
</dbReference>
<feature type="signal peptide" evidence="5">
    <location>
        <begin position="1"/>
        <end position="19"/>
    </location>
</feature>
<proteinExistence type="inferred from homology"/>
<evidence type="ECO:0000313" key="8">
    <source>
        <dbReference type="Proteomes" id="UP000030147"/>
    </source>
</evidence>
<dbReference type="PANTHER" id="PTHR30290">
    <property type="entry name" value="PERIPLASMIC BINDING COMPONENT OF ABC TRANSPORTER"/>
    <property type="match status" value="1"/>
</dbReference>
<dbReference type="GO" id="GO:0042597">
    <property type="term" value="C:periplasmic space"/>
    <property type="evidence" value="ECO:0007669"/>
    <property type="project" value="UniProtKB-ARBA"/>
</dbReference>
<dbReference type="SUPFAM" id="SSF53850">
    <property type="entry name" value="Periplasmic binding protein-like II"/>
    <property type="match status" value="1"/>
</dbReference>
<feature type="domain" description="Solute-binding protein family 5" evidence="6">
    <location>
        <begin position="89"/>
        <end position="443"/>
    </location>
</feature>
<dbReference type="eggNOG" id="COG0747">
    <property type="taxonomic scope" value="Bacteria"/>
</dbReference>
<accession>A0A0A2TKN6</accession>
<name>A0A0A2TKN6_9BACI</name>
<evidence type="ECO:0000256" key="1">
    <source>
        <dbReference type="ARBA" id="ARBA00005695"/>
    </source>
</evidence>
<dbReference type="GO" id="GO:1904680">
    <property type="term" value="F:peptide transmembrane transporter activity"/>
    <property type="evidence" value="ECO:0007669"/>
    <property type="project" value="TreeGrafter"/>
</dbReference>
<sequence>MTKKIKIFSLLLLVVMVMAACSDNNASGDSDADSGSDSGGDSKAANQLLKIGNDQEPAGLDPHKVPAHSSIRIYEKVYDSLLTFDENMELQPELAKEWEQPDDTTYIFTLREGVTFHNGDKMTAEDVKYSYERILDEETASIAKSYFDKVESIEVMSPTKIKFNLSETYAPFLSYVASTNAAIVSEKVVEENGDLMQVAVGTGPFKFEEWKPDNYVELSKNEDYYKEGQPKLDGIRYITMKDESARLAAIRTGEVHLTTLSSQSIPLAEKNDKLDVKGYQSTEYSYVGFNVDKEPFDNKKVRQAISLAVNRQEVKDIVWKGDAILSGPIPESMGKWAIDVSEEELYQHDIEKAKQLLVEAGYEDGFETTISTASTYPDMIDTAQLLQQQFEKIGIKADIKQLEWGQYIDTWKSGDHEMLVGRNSSGSDPDRSISFFFSTDGSANVWGFSNDKIDSLSEKGRTTTDKEKRREIYNEAQKKLIETSPNLFLVSPKKFFIVRNNVENYTPSANEPENFNETIIKQ</sequence>
<dbReference type="GO" id="GO:0043190">
    <property type="term" value="C:ATP-binding cassette (ABC) transporter complex"/>
    <property type="evidence" value="ECO:0007669"/>
    <property type="project" value="InterPro"/>
</dbReference>
<reference evidence="7 8" key="1">
    <citation type="journal article" date="2015" name="Stand. Genomic Sci.">
        <title>High quality draft genome sequence of the moderately halophilic bacterium Pontibacillus yanchengensis Y32(T) and comparison among Pontibacillus genomes.</title>
        <authorList>
            <person name="Huang J."/>
            <person name="Qiao Z.X."/>
            <person name="Tang J.W."/>
            <person name="Wang G."/>
        </authorList>
    </citation>
    <scope>NUCLEOTIDE SEQUENCE [LARGE SCALE GENOMIC DNA]</scope>
    <source>
        <strain evidence="7 8">Y32</strain>
    </source>
</reference>
<dbReference type="STRING" id="1385514.N782_01020"/>
<gene>
    <name evidence="7" type="ORF">N782_01020</name>
</gene>
<feature type="region of interest" description="Disordered" evidence="4">
    <location>
        <begin position="25"/>
        <end position="44"/>
    </location>
</feature>
<dbReference type="GO" id="GO:0015833">
    <property type="term" value="P:peptide transport"/>
    <property type="evidence" value="ECO:0007669"/>
    <property type="project" value="TreeGrafter"/>
</dbReference>
<dbReference type="PANTHER" id="PTHR30290:SF9">
    <property type="entry name" value="OLIGOPEPTIDE-BINDING PROTEIN APPA"/>
    <property type="match status" value="1"/>
</dbReference>
<feature type="chain" id="PRO_5038784019" evidence="5">
    <location>
        <begin position="20"/>
        <end position="522"/>
    </location>
</feature>
<dbReference type="PIRSF" id="PIRSF002741">
    <property type="entry name" value="MppA"/>
    <property type="match status" value="1"/>
</dbReference>
<dbReference type="RefSeq" id="WP_036815317.1">
    <property type="nucleotide sequence ID" value="NZ_AVBF01000001.1"/>
</dbReference>
<dbReference type="InterPro" id="IPR039424">
    <property type="entry name" value="SBP_5"/>
</dbReference>
<dbReference type="AlphaFoldDB" id="A0A0A2TKN6"/>
<dbReference type="Proteomes" id="UP000030147">
    <property type="component" value="Unassembled WGS sequence"/>
</dbReference>
<dbReference type="PROSITE" id="PS51257">
    <property type="entry name" value="PROKAR_LIPOPROTEIN"/>
    <property type="match status" value="1"/>
</dbReference>